<keyword evidence="2" id="KW-0812">Transmembrane</keyword>
<comment type="caution">
    <text evidence="3">The sequence shown here is derived from an EMBL/GenBank/DDBJ whole genome shotgun (WGS) entry which is preliminary data.</text>
</comment>
<reference evidence="3" key="1">
    <citation type="submission" date="2021-01" db="EMBL/GenBank/DDBJ databases">
        <title>Fulvivirga kasyanovii gen. nov., sp nov., a novel member of the phylum Bacteroidetes isolated from seawater in a mussel farm.</title>
        <authorList>
            <person name="Zhao L.-H."/>
            <person name="Wang Z.-J."/>
        </authorList>
    </citation>
    <scope>NUCLEOTIDE SEQUENCE</scope>
    <source>
        <strain evidence="3">29W222</strain>
    </source>
</reference>
<gene>
    <name evidence="3" type="ORF">JMN32_03055</name>
</gene>
<feature type="region of interest" description="Disordered" evidence="1">
    <location>
        <begin position="31"/>
        <end position="54"/>
    </location>
</feature>
<accession>A0A937FT78</accession>
<name>A0A937FT78_9BACT</name>
<keyword evidence="2" id="KW-0472">Membrane</keyword>
<feature type="compositionally biased region" description="Polar residues" evidence="1">
    <location>
        <begin position="34"/>
        <end position="43"/>
    </location>
</feature>
<proteinExistence type="predicted"/>
<organism evidence="3 4">
    <name type="scientific">Fulvivirga marina</name>
    <dbReference type="NCBI Taxonomy" id="2494733"/>
    <lineage>
        <taxon>Bacteria</taxon>
        <taxon>Pseudomonadati</taxon>
        <taxon>Bacteroidota</taxon>
        <taxon>Cytophagia</taxon>
        <taxon>Cytophagales</taxon>
        <taxon>Fulvivirgaceae</taxon>
        <taxon>Fulvivirga</taxon>
    </lineage>
</organism>
<dbReference type="EMBL" id="JAEUGD010000004">
    <property type="protein sequence ID" value="MBL6445270.1"/>
    <property type="molecule type" value="Genomic_DNA"/>
</dbReference>
<keyword evidence="2" id="KW-1133">Transmembrane helix</keyword>
<feature type="transmembrane region" description="Helical" evidence="2">
    <location>
        <begin position="6"/>
        <end position="23"/>
    </location>
</feature>
<dbReference type="RefSeq" id="WP_202854806.1">
    <property type="nucleotide sequence ID" value="NZ_JAEUGD010000004.1"/>
</dbReference>
<keyword evidence="4" id="KW-1185">Reference proteome</keyword>
<evidence type="ECO:0000313" key="3">
    <source>
        <dbReference type="EMBL" id="MBL6445270.1"/>
    </source>
</evidence>
<sequence>MKTKTLIIAITVAVIASFSFITINKESFSKKKNTPITQHSEPTSGFALEDENQF</sequence>
<evidence type="ECO:0000313" key="4">
    <source>
        <dbReference type="Proteomes" id="UP000614216"/>
    </source>
</evidence>
<protein>
    <submittedName>
        <fullName evidence="3">Uncharacterized protein</fullName>
    </submittedName>
</protein>
<dbReference type="AlphaFoldDB" id="A0A937FT78"/>
<evidence type="ECO:0000256" key="2">
    <source>
        <dbReference type="SAM" id="Phobius"/>
    </source>
</evidence>
<dbReference type="Proteomes" id="UP000614216">
    <property type="component" value="Unassembled WGS sequence"/>
</dbReference>
<evidence type="ECO:0000256" key="1">
    <source>
        <dbReference type="SAM" id="MobiDB-lite"/>
    </source>
</evidence>